<dbReference type="InterPro" id="IPR036163">
    <property type="entry name" value="HMA_dom_sf"/>
</dbReference>
<dbReference type="Proteomes" id="UP000547011">
    <property type="component" value="Unassembled WGS sequence"/>
</dbReference>
<accession>A0A7W6IQQ8</accession>
<protein>
    <submittedName>
        <fullName evidence="2">Copper chaperone CopZ</fullName>
    </submittedName>
</protein>
<feature type="domain" description="HMA" evidence="1">
    <location>
        <begin position="1"/>
        <end position="64"/>
    </location>
</feature>
<dbReference type="AlphaFoldDB" id="A0A7W6IQQ8"/>
<proteinExistence type="predicted"/>
<dbReference type="Pfam" id="PF00403">
    <property type="entry name" value="HMA"/>
    <property type="match status" value="1"/>
</dbReference>
<gene>
    <name evidence="2" type="ORF">GGR20_003744</name>
</gene>
<dbReference type="Gene3D" id="3.30.70.100">
    <property type="match status" value="1"/>
</dbReference>
<comment type="caution">
    <text evidence="2">The sequence shown here is derived from an EMBL/GenBank/DDBJ whole genome shotgun (WGS) entry which is preliminary data.</text>
</comment>
<reference evidence="2 3" key="1">
    <citation type="submission" date="2020-08" db="EMBL/GenBank/DDBJ databases">
        <title>Genomic Encyclopedia of Type Strains, Phase IV (KMG-IV): sequencing the most valuable type-strain genomes for metagenomic binning, comparative biology and taxonomic classification.</title>
        <authorList>
            <person name="Goeker M."/>
        </authorList>
    </citation>
    <scope>NUCLEOTIDE SEQUENCE [LARGE SCALE GENOMIC DNA]</scope>
    <source>
        <strain evidence="2 3">DSM 23447</strain>
    </source>
</reference>
<name>A0A7W6IQQ8_9HYPH</name>
<evidence type="ECO:0000259" key="1">
    <source>
        <dbReference type="PROSITE" id="PS50846"/>
    </source>
</evidence>
<dbReference type="SUPFAM" id="SSF55008">
    <property type="entry name" value="HMA, heavy metal-associated domain"/>
    <property type="match status" value="1"/>
</dbReference>
<dbReference type="EMBL" id="JACIEW010000022">
    <property type="protein sequence ID" value="MBB4054068.1"/>
    <property type="molecule type" value="Genomic_DNA"/>
</dbReference>
<dbReference type="CDD" id="cd00371">
    <property type="entry name" value="HMA"/>
    <property type="match status" value="1"/>
</dbReference>
<dbReference type="PROSITE" id="PS50846">
    <property type="entry name" value="HMA_2"/>
    <property type="match status" value="1"/>
</dbReference>
<sequence>MRTYKVSGMTCSGCENSVVRAIKTKFGDDIAVEADAESGNVQVEDRADPQIVVFTIDSAGYAVDEVVGGERPT</sequence>
<evidence type="ECO:0000313" key="3">
    <source>
        <dbReference type="Proteomes" id="UP000547011"/>
    </source>
</evidence>
<dbReference type="GO" id="GO:0046872">
    <property type="term" value="F:metal ion binding"/>
    <property type="evidence" value="ECO:0007669"/>
    <property type="project" value="InterPro"/>
</dbReference>
<keyword evidence="3" id="KW-1185">Reference proteome</keyword>
<dbReference type="RefSeq" id="WP_183312801.1">
    <property type="nucleotide sequence ID" value="NZ_JACIEW010000022.1"/>
</dbReference>
<organism evidence="2 3">
    <name type="scientific">Devosia subaequoris</name>
    <dbReference type="NCBI Taxonomy" id="395930"/>
    <lineage>
        <taxon>Bacteria</taxon>
        <taxon>Pseudomonadati</taxon>
        <taxon>Pseudomonadota</taxon>
        <taxon>Alphaproteobacteria</taxon>
        <taxon>Hyphomicrobiales</taxon>
        <taxon>Devosiaceae</taxon>
        <taxon>Devosia</taxon>
    </lineage>
</organism>
<evidence type="ECO:0000313" key="2">
    <source>
        <dbReference type="EMBL" id="MBB4054068.1"/>
    </source>
</evidence>
<dbReference type="InterPro" id="IPR006121">
    <property type="entry name" value="HMA_dom"/>
</dbReference>